<dbReference type="Gene3D" id="3.80.10.10">
    <property type="entry name" value="Ribonuclease Inhibitor"/>
    <property type="match status" value="3"/>
</dbReference>
<dbReference type="Proteomes" id="UP000008076">
    <property type="component" value="Unassembled WGS sequence"/>
</dbReference>
<evidence type="ECO:0000313" key="1">
    <source>
        <dbReference type="EMBL" id="EDR26179.1"/>
    </source>
</evidence>
<dbReference type="InterPro" id="IPR032675">
    <property type="entry name" value="LRR_dom_sf"/>
</dbReference>
<dbReference type="VEuPathDB" id="AmoebaDB:EDI_074690"/>
<reference evidence="2" key="1">
    <citation type="submission" date="2007-12" db="EMBL/GenBank/DDBJ databases">
        <title>Annotation of Entamoeba dispar SAW760.</title>
        <authorList>
            <person name="Lorenzi H."/>
            <person name="Inman J."/>
            <person name="Schobel S."/>
            <person name="Amedeo P."/>
            <person name="Caler E."/>
        </authorList>
    </citation>
    <scope>NUCLEOTIDE SEQUENCE [LARGE SCALE GENOMIC DNA]</scope>
    <source>
        <strain evidence="2">ATCC PRA-260 / SAW760</strain>
    </source>
</reference>
<sequence length="493" mass="56102">MKLGYNEIMITSMYFNDIEDFINLEIGIKRFQGNMERFHFNPIPLNEYSRKLFHNIETFHIYNENDEIFNDGKIFKYVIWYLVEYSKYLQEKEKRNIYKNIIYTQYDRNKYGTTIPSEVKSLGYNCFSYCDKLTTINIPSSVSEIGDYCFRECYSLKSINIPSSVISIGDDCFNGCSSLTSMNIDNLQFVSKERIFMNEPVLVSISIPDNLQIINGKNIFKKDINEFIIPSSISELGYECFYECSSLTSINIPSSISKFGDACFYQCTSLTSINIPSSVSKLGNWCFCECSSITSVSVDNLQFVSKERIFMNEPVLISIKIPENLQIINGKNIFKKDINEFIIPSSITKLGEYCFSGCSTLTSITIPSSISEIGDSCFDECISLKSINVPSSISEIGNWCFYECTSLTSIIIPTSISELGYDCFKGCYSLTSINLPSSINEIGYCCFGYCSSLTSMNIPSSITKFGDGCFYECGCKEELMKNETIPRNCFKFY</sequence>
<dbReference type="AlphaFoldDB" id="B0EH17"/>
<dbReference type="eggNOG" id="ENOG502QZY2">
    <property type="taxonomic scope" value="Eukaryota"/>
</dbReference>
<dbReference type="GeneID" id="5882575"/>
<dbReference type="RefSeq" id="XP_001737531.1">
    <property type="nucleotide sequence ID" value="XM_001737479.1"/>
</dbReference>
<evidence type="ECO:0000313" key="2">
    <source>
        <dbReference type="Proteomes" id="UP000008076"/>
    </source>
</evidence>
<dbReference type="PANTHER" id="PTHR45661:SF3">
    <property type="entry name" value="IG-LIKE DOMAIN-CONTAINING PROTEIN"/>
    <property type="match status" value="1"/>
</dbReference>
<dbReference type="InterPro" id="IPR053139">
    <property type="entry name" value="Surface_bspA-like"/>
</dbReference>
<dbReference type="Pfam" id="PF13306">
    <property type="entry name" value="LRR_5"/>
    <property type="match status" value="2"/>
</dbReference>
<keyword evidence="2" id="KW-1185">Reference proteome</keyword>
<dbReference type="EMBL" id="DS549273">
    <property type="protein sequence ID" value="EDR26179.1"/>
    <property type="molecule type" value="Genomic_DNA"/>
</dbReference>
<dbReference type="OMA" id="FCECSSI"/>
<accession>B0EH17</accession>
<evidence type="ECO:0008006" key="3">
    <source>
        <dbReference type="Google" id="ProtNLM"/>
    </source>
</evidence>
<organism evidence="2">
    <name type="scientific">Entamoeba dispar (strain ATCC PRA-260 / SAW760)</name>
    <dbReference type="NCBI Taxonomy" id="370354"/>
    <lineage>
        <taxon>Eukaryota</taxon>
        <taxon>Amoebozoa</taxon>
        <taxon>Evosea</taxon>
        <taxon>Archamoebae</taxon>
        <taxon>Mastigamoebida</taxon>
        <taxon>Entamoebidae</taxon>
        <taxon>Entamoeba</taxon>
    </lineage>
</organism>
<dbReference type="SUPFAM" id="SSF52058">
    <property type="entry name" value="L domain-like"/>
    <property type="match status" value="2"/>
</dbReference>
<protein>
    <recommendedName>
        <fullName evidence="3">Leucine rich repeat containing protein BspA family protein</fullName>
    </recommendedName>
</protein>
<dbReference type="KEGG" id="edi:EDI_074690"/>
<dbReference type="InterPro" id="IPR026906">
    <property type="entry name" value="LRR_5"/>
</dbReference>
<dbReference type="PANTHER" id="PTHR45661">
    <property type="entry name" value="SURFACE ANTIGEN"/>
    <property type="match status" value="1"/>
</dbReference>
<gene>
    <name evidence="1" type="ORF">EDI_074690</name>
</gene>
<proteinExistence type="predicted"/>
<name>B0EH17_ENTDS</name>